<feature type="domain" description="Homeobox" evidence="12">
    <location>
        <begin position="140"/>
        <end position="200"/>
    </location>
</feature>
<dbReference type="Pfam" id="PF00046">
    <property type="entry name" value="Homeodomain"/>
    <property type="match status" value="1"/>
</dbReference>
<dbReference type="PANTHER" id="PTHR45654">
    <property type="entry name" value="HOMEOBOX-LEUCINE ZIPPER PROTEIN MERISTEM L1"/>
    <property type="match status" value="1"/>
</dbReference>
<dbReference type="FunFam" id="1.10.10.60:FF:000229">
    <property type="entry name" value="Homeobox-leucine zipper protein HDG1"/>
    <property type="match status" value="1"/>
</dbReference>
<keyword evidence="7" id="KW-0804">Transcription</keyword>
<protein>
    <recommendedName>
        <fullName evidence="12">Homeobox domain-containing protein</fullName>
    </recommendedName>
</protein>
<dbReference type="Gramene" id="Kaladp0053s0581.1.v1.1">
    <property type="protein sequence ID" value="Kaladp0053s0581.1.v1.1"/>
    <property type="gene ID" value="Kaladp0053s0581.v1.1"/>
</dbReference>
<dbReference type="InterPro" id="IPR001356">
    <property type="entry name" value="HD"/>
</dbReference>
<keyword evidence="6 9" id="KW-0371">Homeobox</keyword>
<comment type="subcellular location">
    <subcellularLocation>
        <location evidence="1 9 10">Nucleus</location>
    </subcellularLocation>
</comment>
<accession>A0A7N0U4N2</accession>
<dbReference type="Gene3D" id="1.10.10.60">
    <property type="entry name" value="Homeodomain-like"/>
    <property type="match status" value="1"/>
</dbReference>
<dbReference type="SUPFAM" id="SSF46689">
    <property type="entry name" value="Homeodomain-like"/>
    <property type="match status" value="1"/>
</dbReference>
<evidence type="ECO:0000256" key="9">
    <source>
        <dbReference type="PROSITE-ProRule" id="PRU00108"/>
    </source>
</evidence>
<dbReference type="PROSITE" id="PS00027">
    <property type="entry name" value="HOMEOBOX_1"/>
    <property type="match status" value="1"/>
</dbReference>
<dbReference type="GO" id="GO:0000981">
    <property type="term" value="F:DNA-binding transcription factor activity, RNA polymerase II-specific"/>
    <property type="evidence" value="ECO:0007669"/>
    <property type="project" value="InterPro"/>
</dbReference>
<keyword evidence="8 9" id="KW-0539">Nucleus</keyword>
<dbReference type="CDD" id="cd00086">
    <property type="entry name" value="homeodomain"/>
    <property type="match status" value="1"/>
</dbReference>
<evidence type="ECO:0000256" key="1">
    <source>
        <dbReference type="ARBA" id="ARBA00004123"/>
    </source>
</evidence>
<feature type="DNA-binding region" description="Homeobox" evidence="9">
    <location>
        <begin position="142"/>
        <end position="201"/>
    </location>
</feature>
<keyword evidence="4" id="KW-0175">Coiled coil</keyword>
<keyword evidence="3" id="KW-0805">Transcription regulation</keyword>
<evidence type="ECO:0000256" key="3">
    <source>
        <dbReference type="ARBA" id="ARBA00023015"/>
    </source>
</evidence>
<organism evidence="13 14">
    <name type="scientific">Kalanchoe fedtschenkoi</name>
    <name type="common">Lavender scallops</name>
    <name type="synonym">South American air plant</name>
    <dbReference type="NCBI Taxonomy" id="63787"/>
    <lineage>
        <taxon>Eukaryota</taxon>
        <taxon>Viridiplantae</taxon>
        <taxon>Streptophyta</taxon>
        <taxon>Embryophyta</taxon>
        <taxon>Tracheophyta</taxon>
        <taxon>Spermatophyta</taxon>
        <taxon>Magnoliopsida</taxon>
        <taxon>eudicotyledons</taxon>
        <taxon>Gunneridae</taxon>
        <taxon>Pentapetalae</taxon>
        <taxon>Saxifragales</taxon>
        <taxon>Crassulaceae</taxon>
        <taxon>Kalanchoe</taxon>
    </lineage>
</organism>
<keyword evidence="5 9" id="KW-0238">DNA-binding</keyword>
<sequence>MYGDCQVVLSSMGMNNSNAGSSSSSSNLNLTSMNMNMGMGMGMFSSDSAAANYFSSPPSNNIQSGSSFNFMSPSTLLMPPLPFHSSYPPLNILTPKEESDQLKGKLDEMESGSGSDQIEALSANDALDTNNNTDQNQQPQPKKKRYHRHTAHQIQEMEAVFKECPHPDDKQRMRLSQELGLKPRQIKFWFQNRRTQMKVFH</sequence>
<reference evidence="13" key="1">
    <citation type="submission" date="2021-01" db="UniProtKB">
        <authorList>
            <consortium name="EnsemblPlants"/>
        </authorList>
    </citation>
    <scope>IDENTIFICATION</scope>
</reference>
<dbReference type="SMART" id="SM00389">
    <property type="entry name" value="HOX"/>
    <property type="match status" value="1"/>
</dbReference>
<feature type="region of interest" description="Disordered" evidence="11">
    <location>
        <begin position="124"/>
        <end position="151"/>
    </location>
</feature>
<evidence type="ECO:0000256" key="5">
    <source>
        <dbReference type="ARBA" id="ARBA00023125"/>
    </source>
</evidence>
<dbReference type="GO" id="GO:0003677">
    <property type="term" value="F:DNA binding"/>
    <property type="evidence" value="ECO:0007669"/>
    <property type="project" value="UniProtKB-UniRule"/>
</dbReference>
<dbReference type="InterPro" id="IPR017970">
    <property type="entry name" value="Homeobox_CS"/>
</dbReference>
<dbReference type="InterPro" id="IPR009057">
    <property type="entry name" value="Homeodomain-like_sf"/>
</dbReference>
<comment type="similarity">
    <text evidence="2">Belongs to the HD-ZIP homeobox family. Class IV subfamily.</text>
</comment>
<dbReference type="EnsemblPlants" id="Kaladp0053s0581.1.v1.1">
    <property type="protein sequence ID" value="Kaladp0053s0581.1.v1.1"/>
    <property type="gene ID" value="Kaladp0053s0581.v1.1"/>
</dbReference>
<feature type="compositionally biased region" description="Low complexity" evidence="11">
    <location>
        <begin position="128"/>
        <end position="140"/>
    </location>
</feature>
<name>A0A7N0U4N2_KALFE</name>
<evidence type="ECO:0000256" key="7">
    <source>
        <dbReference type="ARBA" id="ARBA00023163"/>
    </source>
</evidence>
<evidence type="ECO:0000256" key="4">
    <source>
        <dbReference type="ARBA" id="ARBA00023054"/>
    </source>
</evidence>
<proteinExistence type="inferred from homology"/>
<dbReference type="GO" id="GO:0005634">
    <property type="term" value="C:nucleus"/>
    <property type="evidence" value="ECO:0007669"/>
    <property type="project" value="UniProtKB-SubCell"/>
</dbReference>
<dbReference type="PANTHER" id="PTHR45654:SF11">
    <property type="entry name" value="HOMEOBOX-LEUCINE ZIPPER PROTEIN HDG5"/>
    <property type="match status" value="1"/>
</dbReference>
<evidence type="ECO:0000256" key="6">
    <source>
        <dbReference type="ARBA" id="ARBA00023155"/>
    </source>
</evidence>
<evidence type="ECO:0000313" key="13">
    <source>
        <dbReference type="EnsemblPlants" id="Kaladp0053s0581.1.v1.1"/>
    </source>
</evidence>
<evidence type="ECO:0000256" key="10">
    <source>
        <dbReference type="RuleBase" id="RU000682"/>
    </source>
</evidence>
<keyword evidence="14" id="KW-1185">Reference proteome</keyword>
<evidence type="ECO:0000256" key="11">
    <source>
        <dbReference type="SAM" id="MobiDB-lite"/>
    </source>
</evidence>
<dbReference type="Proteomes" id="UP000594263">
    <property type="component" value="Unplaced"/>
</dbReference>
<evidence type="ECO:0000313" key="14">
    <source>
        <dbReference type="Proteomes" id="UP000594263"/>
    </source>
</evidence>
<evidence type="ECO:0000256" key="8">
    <source>
        <dbReference type="ARBA" id="ARBA00023242"/>
    </source>
</evidence>
<feature type="compositionally biased region" description="Basic residues" evidence="11">
    <location>
        <begin position="141"/>
        <end position="151"/>
    </location>
</feature>
<evidence type="ECO:0000259" key="12">
    <source>
        <dbReference type="PROSITE" id="PS50071"/>
    </source>
</evidence>
<dbReference type="AlphaFoldDB" id="A0A7N0U4N2"/>
<dbReference type="PROSITE" id="PS50071">
    <property type="entry name" value="HOMEOBOX_2"/>
    <property type="match status" value="1"/>
</dbReference>
<dbReference type="InterPro" id="IPR042160">
    <property type="entry name" value="HD-Zip_IV"/>
</dbReference>
<evidence type="ECO:0000256" key="2">
    <source>
        <dbReference type="ARBA" id="ARBA00006789"/>
    </source>
</evidence>